<feature type="transmembrane region" description="Helical" evidence="24">
    <location>
        <begin position="599"/>
        <end position="617"/>
    </location>
</feature>
<keyword evidence="11" id="KW-0521">NADP</keyword>
<keyword evidence="14 24" id="KW-1133">Transmembrane helix</keyword>
<dbReference type="AlphaFoldDB" id="A0A7S4PC63"/>
<evidence type="ECO:0000256" key="19">
    <source>
        <dbReference type="ARBA" id="ARBA00048202"/>
    </source>
</evidence>
<dbReference type="SMART" id="SM01002">
    <property type="entry name" value="AlaDh_PNT_C"/>
    <property type="match status" value="1"/>
</dbReference>
<comment type="catalytic activity">
    <reaction evidence="19">
        <text>NAD(+) + NADPH + H(+)(in) = NADH + NADP(+) + H(+)(out)</text>
        <dbReference type="Rhea" id="RHEA:47992"/>
        <dbReference type="ChEBI" id="CHEBI:15378"/>
        <dbReference type="ChEBI" id="CHEBI:57540"/>
        <dbReference type="ChEBI" id="CHEBI:57783"/>
        <dbReference type="ChEBI" id="CHEBI:57945"/>
        <dbReference type="ChEBI" id="CHEBI:58349"/>
        <dbReference type="EC" id="7.1.1.1"/>
    </reaction>
</comment>
<evidence type="ECO:0000256" key="20">
    <source>
        <dbReference type="ARBA" id="ARBA00054910"/>
    </source>
</evidence>
<feature type="transmembrane region" description="Helical" evidence="24">
    <location>
        <begin position="534"/>
        <end position="554"/>
    </location>
</feature>
<dbReference type="InterPro" id="IPR024605">
    <property type="entry name" value="NADP_transhyd_a_C"/>
</dbReference>
<keyword evidence="8 24" id="KW-0812">Transmembrane</keyword>
<feature type="transmembrane region" description="Helical" evidence="24">
    <location>
        <begin position="681"/>
        <end position="702"/>
    </location>
</feature>
<protein>
    <recommendedName>
        <fullName evidence="22">NAD(P) transhydrogenase, mitochondrial</fullName>
        <ecNumber evidence="5">7.1.1.1</ecNumber>
    </recommendedName>
    <alternativeName>
        <fullName evidence="23">Nicotinamide nucleotide transhydrogenase</fullName>
    </alternativeName>
</protein>
<dbReference type="Pfam" id="PF02233">
    <property type="entry name" value="PNTB"/>
    <property type="match status" value="1"/>
</dbReference>
<evidence type="ECO:0000259" key="25">
    <source>
        <dbReference type="SMART" id="SM01002"/>
    </source>
</evidence>
<evidence type="ECO:0000256" key="8">
    <source>
        <dbReference type="ARBA" id="ARBA00022692"/>
    </source>
</evidence>
<keyword evidence="16" id="KW-0520">NAD</keyword>
<dbReference type="EMBL" id="HBKN01041836">
    <property type="protein sequence ID" value="CAE2330185.1"/>
    <property type="molecule type" value="Transcribed_RNA"/>
</dbReference>
<keyword evidence="9" id="KW-0547">Nucleotide-binding</keyword>
<comment type="subcellular location">
    <subcellularLocation>
        <location evidence="2">Cell inner membrane</location>
        <topology evidence="2">Multi-pass membrane protein</topology>
    </subcellularLocation>
    <subcellularLocation>
        <location evidence="1">Mitochondrion inner membrane</location>
        <topology evidence="1">Multi-pass membrane protein</topology>
        <orientation evidence="1">Matrix side</orientation>
    </subcellularLocation>
</comment>
<evidence type="ECO:0000256" key="23">
    <source>
        <dbReference type="ARBA" id="ARBA00079255"/>
    </source>
</evidence>
<keyword evidence="12" id="KW-0809">Transit peptide</keyword>
<evidence type="ECO:0000259" key="26">
    <source>
        <dbReference type="SMART" id="SM01003"/>
    </source>
</evidence>
<dbReference type="CDD" id="cd05304">
    <property type="entry name" value="Rubrum_tdh"/>
    <property type="match status" value="1"/>
</dbReference>
<evidence type="ECO:0000256" key="4">
    <source>
        <dbReference type="ARBA" id="ARBA00011738"/>
    </source>
</evidence>
<comment type="subunit">
    <text evidence="4">Homodimer.</text>
</comment>
<dbReference type="InterPro" id="IPR029035">
    <property type="entry name" value="DHS-like_NAD/FAD-binding_dom"/>
</dbReference>
<evidence type="ECO:0000256" key="7">
    <source>
        <dbReference type="ARBA" id="ARBA00022519"/>
    </source>
</evidence>
<keyword evidence="17" id="KW-0496">Mitochondrion</keyword>
<reference evidence="27" key="1">
    <citation type="submission" date="2021-01" db="EMBL/GenBank/DDBJ databases">
        <authorList>
            <person name="Corre E."/>
            <person name="Pelletier E."/>
            <person name="Niang G."/>
            <person name="Scheremetjew M."/>
            <person name="Finn R."/>
            <person name="Kale V."/>
            <person name="Holt S."/>
            <person name="Cochrane G."/>
            <person name="Meng A."/>
            <person name="Brown T."/>
            <person name="Cohen L."/>
        </authorList>
    </citation>
    <scope>NUCLEOTIDE SEQUENCE</scope>
    <source>
        <strain evidence="27">CCMP 2712</strain>
    </source>
</reference>
<feature type="domain" description="Alanine dehydrogenase/pyridine nucleotide transhydrogenase NAD(H)-binding" evidence="25">
    <location>
        <begin position="192"/>
        <end position="357"/>
    </location>
</feature>
<feature type="domain" description="Alanine dehydrogenase/pyridine nucleotide transhydrogenase N-terminal" evidence="26">
    <location>
        <begin position="50"/>
        <end position="183"/>
    </location>
</feature>
<comment type="similarity">
    <text evidence="21">In the C-terminal section; belongs to the PNT beta subunit family.</text>
</comment>
<evidence type="ECO:0000256" key="15">
    <source>
        <dbReference type="ARBA" id="ARBA00022990"/>
    </source>
</evidence>
<gene>
    <name evidence="27" type="ORF">GTHE00462_LOCUS32713</name>
</gene>
<dbReference type="FunFam" id="3.40.50.1220:FF:000002">
    <property type="entry name" value="NAD(P) transhydrogenase subunit beta"/>
    <property type="match status" value="1"/>
</dbReference>
<dbReference type="EC" id="7.1.1.1" evidence="5"/>
<evidence type="ECO:0000256" key="11">
    <source>
        <dbReference type="ARBA" id="ARBA00022857"/>
    </source>
</evidence>
<evidence type="ECO:0000256" key="6">
    <source>
        <dbReference type="ARBA" id="ARBA00022475"/>
    </source>
</evidence>
<evidence type="ECO:0000256" key="22">
    <source>
        <dbReference type="ARBA" id="ARBA00074145"/>
    </source>
</evidence>
<feature type="transmembrane region" description="Helical" evidence="24">
    <location>
        <begin position="624"/>
        <end position="644"/>
    </location>
</feature>
<feature type="transmembrane region" description="Helical" evidence="24">
    <location>
        <begin position="477"/>
        <end position="497"/>
    </location>
</feature>
<evidence type="ECO:0000256" key="14">
    <source>
        <dbReference type="ARBA" id="ARBA00022989"/>
    </source>
</evidence>
<dbReference type="PROSITE" id="PS00836">
    <property type="entry name" value="ALADH_PNT_1"/>
    <property type="match status" value="1"/>
</dbReference>
<evidence type="ECO:0000256" key="1">
    <source>
        <dbReference type="ARBA" id="ARBA00004292"/>
    </source>
</evidence>
<evidence type="ECO:0000256" key="13">
    <source>
        <dbReference type="ARBA" id="ARBA00022967"/>
    </source>
</evidence>
<evidence type="ECO:0000256" key="9">
    <source>
        <dbReference type="ARBA" id="ARBA00022741"/>
    </source>
</evidence>
<dbReference type="Pfam" id="PF12769">
    <property type="entry name" value="PNTB_4TM"/>
    <property type="match status" value="1"/>
</dbReference>
<dbReference type="GO" id="GO:0016491">
    <property type="term" value="F:oxidoreductase activity"/>
    <property type="evidence" value="ECO:0007669"/>
    <property type="project" value="InterPro"/>
</dbReference>
<dbReference type="SUPFAM" id="SSF51735">
    <property type="entry name" value="NAD(P)-binding Rossmann-fold domains"/>
    <property type="match status" value="1"/>
</dbReference>
<dbReference type="NCBIfam" id="NF006942">
    <property type="entry name" value="PRK09424.1"/>
    <property type="match status" value="1"/>
</dbReference>
<dbReference type="GO" id="GO:0006740">
    <property type="term" value="P:NADPH regeneration"/>
    <property type="evidence" value="ECO:0007669"/>
    <property type="project" value="TreeGrafter"/>
</dbReference>
<dbReference type="Gene3D" id="3.40.50.720">
    <property type="entry name" value="NAD(P)-binding Rossmann-like Domain"/>
    <property type="match status" value="2"/>
</dbReference>
<dbReference type="PANTHER" id="PTHR10160">
    <property type="entry name" value="NAD(P) TRANSHYDROGENASE"/>
    <property type="match status" value="1"/>
</dbReference>
<keyword evidence="10" id="KW-0999">Mitochondrion inner membrane</keyword>
<evidence type="ECO:0000256" key="18">
    <source>
        <dbReference type="ARBA" id="ARBA00023136"/>
    </source>
</evidence>
<dbReference type="Pfam" id="PF05222">
    <property type="entry name" value="AlaDh_PNT_N"/>
    <property type="match status" value="1"/>
</dbReference>
<keyword evidence="13" id="KW-1278">Translocase</keyword>
<evidence type="ECO:0000256" key="21">
    <source>
        <dbReference type="ARBA" id="ARBA00061558"/>
    </source>
</evidence>
<feature type="transmembrane region" description="Helical" evidence="24">
    <location>
        <begin position="830"/>
        <end position="849"/>
    </location>
</feature>
<keyword evidence="15" id="KW-0007">Acetylation</keyword>
<dbReference type="Pfam" id="PF01262">
    <property type="entry name" value="AlaDh_PNT_C"/>
    <property type="match status" value="1"/>
</dbReference>
<evidence type="ECO:0000256" key="12">
    <source>
        <dbReference type="ARBA" id="ARBA00022946"/>
    </source>
</evidence>
<evidence type="ECO:0000256" key="16">
    <source>
        <dbReference type="ARBA" id="ARBA00023027"/>
    </source>
</evidence>
<dbReference type="InterPro" id="IPR007886">
    <property type="entry name" value="AlaDH/PNT_N"/>
</dbReference>
<dbReference type="GO" id="GO:0050661">
    <property type="term" value="F:NADP binding"/>
    <property type="evidence" value="ECO:0007669"/>
    <property type="project" value="TreeGrafter"/>
</dbReference>
<evidence type="ECO:0000256" key="24">
    <source>
        <dbReference type="SAM" id="Phobius"/>
    </source>
</evidence>
<evidence type="ECO:0000256" key="5">
    <source>
        <dbReference type="ARBA" id="ARBA00012943"/>
    </source>
</evidence>
<organism evidence="27">
    <name type="scientific">Guillardia theta</name>
    <name type="common">Cryptophyte</name>
    <name type="synonym">Cryptomonas phi</name>
    <dbReference type="NCBI Taxonomy" id="55529"/>
    <lineage>
        <taxon>Eukaryota</taxon>
        <taxon>Cryptophyceae</taxon>
        <taxon>Pyrenomonadales</taxon>
        <taxon>Geminigeraceae</taxon>
        <taxon>Guillardia</taxon>
    </lineage>
</organism>
<dbReference type="InterPro" id="IPR008142">
    <property type="entry name" value="AlaDH/PNT_CS1"/>
</dbReference>
<evidence type="ECO:0000256" key="17">
    <source>
        <dbReference type="ARBA" id="ARBA00023128"/>
    </source>
</evidence>
<evidence type="ECO:0000256" key="2">
    <source>
        <dbReference type="ARBA" id="ARBA00004429"/>
    </source>
</evidence>
<name>A0A7S4PC63_GUITH</name>
<dbReference type="GO" id="GO:0005886">
    <property type="term" value="C:plasma membrane"/>
    <property type="evidence" value="ECO:0007669"/>
    <property type="project" value="UniProtKB-SubCell"/>
</dbReference>
<dbReference type="NCBIfam" id="TIGR00561">
    <property type="entry name" value="pntA"/>
    <property type="match status" value="1"/>
</dbReference>
<dbReference type="SUPFAM" id="SSF52283">
    <property type="entry name" value="Formate/glycerate dehydrogenase catalytic domain-like"/>
    <property type="match status" value="1"/>
</dbReference>
<feature type="transmembrane region" description="Helical" evidence="24">
    <location>
        <begin position="509"/>
        <end position="528"/>
    </location>
</feature>
<dbReference type="FunFam" id="3.40.50.720:FF:000028">
    <property type="entry name" value="NAD(P) transhydrogenase subunit alpha"/>
    <property type="match status" value="1"/>
</dbReference>
<evidence type="ECO:0000313" key="27">
    <source>
        <dbReference type="EMBL" id="CAE2330185.1"/>
    </source>
</evidence>
<keyword evidence="6" id="KW-1003">Cell membrane</keyword>
<dbReference type="SUPFAM" id="SSF52467">
    <property type="entry name" value="DHS-like NAD/FAD-binding domain"/>
    <property type="match status" value="1"/>
</dbReference>
<dbReference type="GO" id="GO:0008750">
    <property type="term" value="F:proton-translocating NAD(P)+ transhydrogenase activity"/>
    <property type="evidence" value="ECO:0007669"/>
    <property type="project" value="UniProtKB-EC"/>
</dbReference>
<dbReference type="InterPro" id="IPR007698">
    <property type="entry name" value="AlaDH/PNT_NAD(H)-bd"/>
</dbReference>
<dbReference type="GO" id="GO:0005743">
    <property type="term" value="C:mitochondrial inner membrane"/>
    <property type="evidence" value="ECO:0007669"/>
    <property type="project" value="UniProtKB-SubCell"/>
</dbReference>
<comment type="function">
    <text evidence="20">The transhydrogenation between NADH and NADP is coupled to respiration and ATP hydrolysis and functions as a proton pump across the membrane. May play a role in reactive oxygen species (ROS) detoxification in the adrenal gland.</text>
</comment>
<dbReference type="InterPro" id="IPR026255">
    <property type="entry name" value="NADP_transhyd_a"/>
</dbReference>
<comment type="similarity">
    <text evidence="3">In the N-terminal section; belongs to the AlaDH/PNT family.</text>
</comment>
<keyword evidence="7" id="KW-0997">Cell inner membrane</keyword>
<evidence type="ECO:0000256" key="10">
    <source>
        <dbReference type="ARBA" id="ARBA00022792"/>
    </source>
</evidence>
<feature type="transmembrane region" description="Helical" evidence="24">
    <location>
        <begin position="574"/>
        <end position="593"/>
    </location>
</feature>
<keyword evidence="18 24" id="KW-0472">Membrane</keyword>
<sequence length="1052" mass="110192">MQSAGRAARISSSLRARSLILTHQSGRRLLSSEAAKPASPGIPYSQLSLGVPKESFTGEKRVATTPKVVEKLVKQGFSVSIEKGAGEPANMADEAFSSVGAKIESADSVFKKDIVFKVRAPSADEVALFKDGSTLFSYIYPGQNKSLVDLMAKKKMNVFAMECVPRISRAQVYDALSSMANISGYKAVVEAASYFGRFFTGQITAAGKTEPAKILVIGGGVAGLAAIGTAKNMGAIVRCFDTRPAVKEQAKSMGAEFLEMKGFELEEGVGGYAKEMTKEFIAAEMELFAKQAKEVDIIITTALIPGKPAPKLISKAMIDSMKPGSVVVDLAAEAGGNIETTKPGEVYVYGQGVTHIGLTDFPSQLANQSSQLYSNNISALMLSFGRDGNRAEKGMFYMDMEDVVCRGSCILKQGELMWPAPPPPTPPPTPQKKTEAKVKEVVVDHQKVEFQRSLYLTAGGASIYGVGLLTPEPSSHAMFTTFSLACIGGYYTVWGVVPALHSPLMSVTNAISGMTAAGGMVIMGGGLFPTTSSQMLGAVAVAMSSVNIVGGFIITQRMLDMFRRPTDPEEHNHYYAMPMAALVGGYLLTTKYLGVDTTGLAYVASGVLCIGGISCMSTMESSRIGNPVAILGVSTGIAATLGAISQTPQVYGQIAMACAAGGSVGFMIARGLAPTQLPETVALFHSLVGAAAVTTSIGSYIMDPHHAVTAWIGTAIGAVTVTGSLVAYAKLSEKMGSAPWCLPGKDMINIGMLAGNIGCLGYMMMDPMNVTNGVLALSGTTALAGALGFHITASIGGADMPVCITVLNSYSGWALCAEGFMLNNSLLTTVGSLIGASGAILSYIMCVAMNRSLTNVLFGGYGTSSTGGGEKMKITGTATTTDVDAVADMLVNAKNVIIVPGYGVAVAKAQYDIAEMVSSLREKGVNVRFGIHPVAGRMPGQLNVLLAEAGVPYDIVLEMDEINEDFEDCDVALCIGANDTINSAALDDPNSVIAGMPVLHVWKAKQVIVMKRSLAAGYADVDNPVFFNENTMMLLGNAKQTCDGLKTKIKSV</sequence>
<dbReference type="InterPro" id="IPR036291">
    <property type="entry name" value="NAD(P)-bd_dom_sf"/>
</dbReference>
<accession>A0A7S4PC63</accession>
<dbReference type="Gene3D" id="3.40.50.1220">
    <property type="entry name" value="TPP-binding domain"/>
    <property type="match status" value="1"/>
</dbReference>
<feature type="transmembrane region" description="Helical" evidence="24">
    <location>
        <begin position="708"/>
        <end position="728"/>
    </location>
</feature>
<proteinExistence type="inferred from homology"/>
<dbReference type="PANTHER" id="PTHR10160:SF19">
    <property type="entry name" value="PROTON-TRANSLOCATING NAD(P)(+) TRANSHYDROGENASE"/>
    <property type="match status" value="1"/>
</dbReference>
<dbReference type="InterPro" id="IPR034300">
    <property type="entry name" value="PNTB-like"/>
</dbReference>
<dbReference type="SMART" id="SM01003">
    <property type="entry name" value="AlaDh_PNT_N"/>
    <property type="match status" value="1"/>
</dbReference>
<feature type="transmembrane region" description="Helical" evidence="24">
    <location>
        <begin position="650"/>
        <end position="669"/>
    </location>
</feature>
<evidence type="ECO:0000256" key="3">
    <source>
        <dbReference type="ARBA" id="ARBA00005624"/>
    </source>
</evidence>